<dbReference type="AlphaFoldDB" id="A0A3E4E652"/>
<protein>
    <submittedName>
        <fullName evidence="6">Glycosyltransferase</fullName>
    </submittedName>
</protein>
<accession>A0A3E4E652</accession>
<comment type="pathway">
    <text evidence="1">Cell wall biogenesis; cell wall polysaccharide biosynthesis.</text>
</comment>
<evidence type="ECO:0000313" key="6">
    <source>
        <dbReference type="EMBL" id="RGI66252.1"/>
    </source>
</evidence>
<dbReference type="SUPFAM" id="SSF53448">
    <property type="entry name" value="Nucleotide-diphospho-sugar transferases"/>
    <property type="match status" value="1"/>
</dbReference>
<keyword evidence="3" id="KW-0328">Glycosyltransferase</keyword>
<evidence type="ECO:0000259" key="5">
    <source>
        <dbReference type="Pfam" id="PF00535"/>
    </source>
</evidence>
<evidence type="ECO:0000256" key="3">
    <source>
        <dbReference type="ARBA" id="ARBA00022676"/>
    </source>
</evidence>
<reference evidence="6 7" key="1">
    <citation type="submission" date="2018-08" db="EMBL/GenBank/DDBJ databases">
        <title>A genome reference for cultivated species of the human gut microbiota.</title>
        <authorList>
            <person name="Zou Y."/>
            <person name="Xue W."/>
            <person name="Luo G."/>
        </authorList>
    </citation>
    <scope>NUCLEOTIDE SEQUENCE [LARGE SCALE GENOMIC DNA]</scope>
    <source>
        <strain evidence="6 7">TM10-3</strain>
    </source>
</reference>
<gene>
    <name evidence="6" type="ORF">DXD95_12225</name>
</gene>
<dbReference type="EMBL" id="QSOB01000020">
    <property type="protein sequence ID" value="RGI66252.1"/>
    <property type="molecule type" value="Genomic_DNA"/>
</dbReference>
<name>A0A3E4E652_9FIRM</name>
<sequence>MFGYVLVTYNRLNKLKITLSHYDDQLERDDMLIVVNNGSDDGTKEYLFDWEKQTNRKYKMICIHMEQNDGGASGFKIGLEKATQLGIDWCMISDDDAYLGNGYIKKLKDCIFKFGNDYSVFCSKVIYPNKQIQYLHRRYLKKGILGIKGISASDSDYSKFVFDINLFSFVGVCIKMSVIEDVGYPDENYFIWYDDTDLSIRINQKYKIGCFTDLVMIHDCGNNGANGIVTFKEYYGYRNRLYTLKKYFDKRYYISYLLLLRLRCISNKRKCPQRVEIIEDAIKGFYRNEKGKNIKYLPNTFKRK</sequence>
<evidence type="ECO:0000256" key="4">
    <source>
        <dbReference type="ARBA" id="ARBA00022679"/>
    </source>
</evidence>
<dbReference type="Proteomes" id="UP000260642">
    <property type="component" value="Unassembled WGS sequence"/>
</dbReference>
<dbReference type="Pfam" id="PF00535">
    <property type="entry name" value="Glycos_transf_2"/>
    <property type="match status" value="1"/>
</dbReference>
<dbReference type="RefSeq" id="WP_117482915.1">
    <property type="nucleotide sequence ID" value="NZ_JBBNNI010000004.1"/>
</dbReference>
<keyword evidence="4 6" id="KW-0808">Transferase</keyword>
<dbReference type="PANTHER" id="PTHR43179:SF12">
    <property type="entry name" value="GALACTOFURANOSYLTRANSFERASE GLFT2"/>
    <property type="match status" value="1"/>
</dbReference>
<proteinExistence type="inferred from homology"/>
<dbReference type="GO" id="GO:0016757">
    <property type="term" value="F:glycosyltransferase activity"/>
    <property type="evidence" value="ECO:0007669"/>
    <property type="project" value="UniProtKB-KW"/>
</dbReference>
<organism evidence="6 7">
    <name type="scientific">Agathobacter rectalis</name>
    <dbReference type="NCBI Taxonomy" id="39491"/>
    <lineage>
        <taxon>Bacteria</taxon>
        <taxon>Bacillati</taxon>
        <taxon>Bacillota</taxon>
        <taxon>Clostridia</taxon>
        <taxon>Lachnospirales</taxon>
        <taxon>Lachnospiraceae</taxon>
        <taxon>Agathobacter</taxon>
    </lineage>
</organism>
<evidence type="ECO:0000256" key="2">
    <source>
        <dbReference type="ARBA" id="ARBA00006739"/>
    </source>
</evidence>
<comment type="similarity">
    <text evidence="2">Belongs to the glycosyltransferase 2 family.</text>
</comment>
<dbReference type="InterPro" id="IPR029044">
    <property type="entry name" value="Nucleotide-diphossugar_trans"/>
</dbReference>
<dbReference type="InterPro" id="IPR001173">
    <property type="entry name" value="Glyco_trans_2-like"/>
</dbReference>
<comment type="caution">
    <text evidence="6">The sequence shown here is derived from an EMBL/GenBank/DDBJ whole genome shotgun (WGS) entry which is preliminary data.</text>
</comment>
<evidence type="ECO:0000256" key="1">
    <source>
        <dbReference type="ARBA" id="ARBA00004776"/>
    </source>
</evidence>
<evidence type="ECO:0000313" key="7">
    <source>
        <dbReference type="Proteomes" id="UP000260642"/>
    </source>
</evidence>
<feature type="domain" description="Glycosyltransferase 2-like" evidence="5">
    <location>
        <begin position="5"/>
        <end position="143"/>
    </location>
</feature>
<dbReference type="Gene3D" id="3.90.550.10">
    <property type="entry name" value="Spore Coat Polysaccharide Biosynthesis Protein SpsA, Chain A"/>
    <property type="match status" value="1"/>
</dbReference>
<dbReference type="PANTHER" id="PTHR43179">
    <property type="entry name" value="RHAMNOSYLTRANSFERASE WBBL"/>
    <property type="match status" value="1"/>
</dbReference>